<feature type="transmembrane region" description="Helical" evidence="2">
    <location>
        <begin position="6"/>
        <end position="27"/>
    </location>
</feature>
<keyword evidence="2" id="KW-0472">Membrane</keyword>
<evidence type="ECO:0000259" key="3">
    <source>
        <dbReference type="Pfam" id="PF16486"/>
    </source>
</evidence>
<proteinExistence type="predicted"/>
<sequence length="200" mass="22048">METSSATNSIGIGISLGSYTLVTPIFLRTHKENYVHRPYSHPSKETRCRHSGPCRCRPHKLLRDRSGPHYHYDCKITNKVLTGPTPVKTGNAGKASKAGKAGKAGKDEISPEKALQIIRQYVEKDLQSKIRVAYDGENNMYSYAKLSQDKLVSEVTLKSPSGSSDVYKIVLELVNTNPMDALNNYLRGVPPADSDKVAQS</sequence>
<evidence type="ECO:0000313" key="4">
    <source>
        <dbReference type="EMBL" id="RUP22138.1"/>
    </source>
</evidence>
<organism evidence="4 5">
    <name type="scientific">Jimgerdemannia flammicorona</name>
    <dbReference type="NCBI Taxonomy" id="994334"/>
    <lineage>
        <taxon>Eukaryota</taxon>
        <taxon>Fungi</taxon>
        <taxon>Fungi incertae sedis</taxon>
        <taxon>Mucoromycota</taxon>
        <taxon>Mucoromycotina</taxon>
        <taxon>Endogonomycetes</taxon>
        <taxon>Endogonales</taxon>
        <taxon>Endogonaceae</taxon>
        <taxon>Jimgerdemannia</taxon>
    </lineage>
</organism>
<accession>A0A433BAM4</accession>
<feature type="compositionally biased region" description="Low complexity" evidence="1">
    <location>
        <begin position="90"/>
        <end position="101"/>
    </location>
</feature>
<dbReference type="Pfam" id="PF16486">
    <property type="entry name" value="ArgoN"/>
    <property type="match status" value="1"/>
</dbReference>
<evidence type="ECO:0000256" key="1">
    <source>
        <dbReference type="SAM" id="MobiDB-lite"/>
    </source>
</evidence>
<feature type="domain" description="Protein argonaute N-terminal" evidence="3">
    <location>
        <begin position="66"/>
        <end position="189"/>
    </location>
</feature>
<dbReference type="AlphaFoldDB" id="A0A433BAM4"/>
<gene>
    <name evidence="4" type="ORF">BC936DRAFT_139112</name>
</gene>
<dbReference type="InterPro" id="IPR032474">
    <property type="entry name" value="Argonaute_N"/>
</dbReference>
<reference evidence="4 5" key="1">
    <citation type="journal article" date="2018" name="New Phytol.">
        <title>Phylogenomics of Endogonaceae and evolution of mycorrhizas within Mucoromycota.</title>
        <authorList>
            <person name="Chang Y."/>
            <person name="Desiro A."/>
            <person name="Na H."/>
            <person name="Sandor L."/>
            <person name="Lipzen A."/>
            <person name="Clum A."/>
            <person name="Barry K."/>
            <person name="Grigoriev I.V."/>
            <person name="Martin F.M."/>
            <person name="Stajich J.E."/>
            <person name="Smith M.E."/>
            <person name="Bonito G."/>
            <person name="Spatafora J.W."/>
        </authorList>
    </citation>
    <scope>NUCLEOTIDE SEQUENCE [LARGE SCALE GENOMIC DNA]</scope>
    <source>
        <strain evidence="4 5">GMNB39</strain>
    </source>
</reference>
<keyword evidence="5" id="KW-1185">Reference proteome</keyword>
<comment type="caution">
    <text evidence="4">The sequence shown here is derived from an EMBL/GenBank/DDBJ whole genome shotgun (WGS) entry which is preliminary data.</text>
</comment>
<protein>
    <recommendedName>
        <fullName evidence="3">Protein argonaute N-terminal domain-containing protein</fullName>
    </recommendedName>
</protein>
<keyword evidence="2" id="KW-1133">Transmembrane helix</keyword>
<feature type="region of interest" description="Disordered" evidence="1">
    <location>
        <begin position="85"/>
        <end position="107"/>
    </location>
</feature>
<keyword evidence="2" id="KW-0812">Transmembrane</keyword>
<dbReference type="Proteomes" id="UP000268093">
    <property type="component" value="Unassembled WGS sequence"/>
</dbReference>
<evidence type="ECO:0000256" key="2">
    <source>
        <dbReference type="SAM" id="Phobius"/>
    </source>
</evidence>
<evidence type="ECO:0000313" key="5">
    <source>
        <dbReference type="Proteomes" id="UP000268093"/>
    </source>
</evidence>
<name>A0A433BAM4_9FUNG</name>
<dbReference type="EMBL" id="RBNI01014322">
    <property type="protein sequence ID" value="RUP22138.1"/>
    <property type="molecule type" value="Genomic_DNA"/>
</dbReference>